<dbReference type="InterPro" id="IPR012340">
    <property type="entry name" value="NA-bd_OB-fold"/>
</dbReference>
<keyword evidence="4 5" id="KW-0269">Exonuclease</keyword>
<feature type="domain" description="OB-fold nucleic acid binding" evidence="8">
    <location>
        <begin position="6"/>
        <end position="101"/>
    </location>
</feature>
<keyword evidence="10" id="KW-1185">Reference proteome</keyword>
<dbReference type="EC" id="3.1.11.6" evidence="5"/>
<name>A0ABS2NM72_9FIRM</name>
<comment type="caution">
    <text evidence="9">The sequence shown here is derived from an EMBL/GenBank/DDBJ whole genome shotgun (WGS) entry which is preliminary data.</text>
</comment>
<proteinExistence type="inferred from homology"/>
<evidence type="ECO:0000256" key="6">
    <source>
        <dbReference type="RuleBase" id="RU004355"/>
    </source>
</evidence>
<evidence type="ECO:0000256" key="3">
    <source>
        <dbReference type="ARBA" id="ARBA00022801"/>
    </source>
</evidence>
<dbReference type="Proteomes" id="UP001314796">
    <property type="component" value="Unassembled WGS sequence"/>
</dbReference>
<dbReference type="Gene3D" id="2.40.50.140">
    <property type="entry name" value="Nucleic acid-binding proteins"/>
    <property type="match status" value="1"/>
</dbReference>
<organism evidence="9 10">
    <name type="scientific">Alkaliphilus hydrothermalis</name>
    <dbReference type="NCBI Taxonomy" id="1482730"/>
    <lineage>
        <taxon>Bacteria</taxon>
        <taxon>Bacillati</taxon>
        <taxon>Bacillota</taxon>
        <taxon>Clostridia</taxon>
        <taxon>Peptostreptococcales</taxon>
        <taxon>Natronincolaceae</taxon>
        <taxon>Alkaliphilus</taxon>
    </lineage>
</organism>
<keyword evidence="2 5" id="KW-0540">Nuclease</keyword>
<evidence type="ECO:0000259" key="7">
    <source>
        <dbReference type="Pfam" id="PF02601"/>
    </source>
</evidence>
<keyword evidence="1 5" id="KW-0963">Cytoplasm</keyword>
<evidence type="ECO:0000256" key="2">
    <source>
        <dbReference type="ARBA" id="ARBA00022722"/>
    </source>
</evidence>
<comment type="subcellular location">
    <subcellularLocation>
        <location evidence="5 6">Cytoplasm</location>
    </subcellularLocation>
</comment>
<comment type="similarity">
    <text evidence="5 6">Belongs to the XseA family.</text>
</comment>
<dbReference type="HAMAP" id="MF_00378">
    <property type="entry name" value="Exonuc_7_L"/>
    <property type="match status" value="1"/>
</dbReference>
<reference evidence="9 10" key="1">
    <citation type="submission" date="2021-01" db="EMBL/GenBank/DDBJ databases">
        <title>Genomic Encyclopedia of Type Strains, Phase IV (KMG-IV): sequencing the most valuable type-strain genomes for metagenomic binning, comparative biology and taxonomic classification.</title>
        <authorList>
            <person name="Goeker M."/>
        </authorList>
    </citation>
    <scope>NUCLEOTIDE SEQUENCE [LARGE SCALE GENOMIC DNA]</scope>
    <source>
        <strain evidence="9 10">DSM 25890</strain>
    </source>
</reference>
<comment type="subunit">
    <text evidence="5">Heterooligomer composed of large and small subunits.</text>
</comment>
<dbReference type="InterPro" id="IPR003753">
    <property type="entry name" value="Exonuc_VII_L"/>
</dbReference>
<dbReference type="Pfam" id="PF13742">
    <property type="entry name" value="tRNA_anti_2"/>
    <property type="match status" value="1"/>
</dbReference>
<dbReference type="NCBIfam" id="TIGR00237">
    <property type="entry name" value="xseA"/>
    <property type="match status" value="1"/>
</dbReference>
<dbReference type="GO" id="GO:0008855">
    <property type="term" value="F:exodeoxyribonuclease VII activity"/>
    <property type="evidence" value="ECO:0007669"/>
    <property type="project" value="UniProtKB-EC"/>
</dbReference>
<dbReference type="Pfam" id="PF02601">
    <property type="entry name" value="Exonuc_VII_L"/>
    <property type="match status" value="1"/>
</dbReference>
<feature type="domain" description="Exonuclease VII large subunit C-terminal" evidence="7">
    <location>
        <begin position="124"/>
        <end position="340"/>
    </location>
</feature>
<evidence type="ECO:0000259" key="8">
    <source>
        <dbReference type="Pfam" id="PF13742"/>
    </source>
</evidence>
<gene>
    <name evidence="5" type="primary">xseA</name>
    <name evidence="9" type="ORF">JOC73_000516</name>
</gene>
<evidence type="ECO:0000256" key="1">
    <source>
        <dbReference type="ARBA" id="ARBA00022490"/>
    </source>
</evidence>
<dbReference type="EMBL" id="JAFBEE010000002">
    <property type="protein sequence ID" value="MBM7614007.1"/>
    <property type="molecule type" value="Genomic_DNA"/>
</dbReference>
<dbReference type="InterPro" id="IPR020579">
    <property type="entry name" value="Exonuc_VII_lsu_C"/>
</dbReference>
<evidence type="ECO:0000256" key="4">
    <source>
        <dbReference type="ARBA" id="ARBA00022839"/>
    </source>
</evidence>
<comment type="catalytic activity">
    <reaction evidence="5 6">
        <text>Exonucleolytic cleavage in either 5'- to 3'- or 3'- to 5'-direction to yield nucleoside 5'-phosphates.</text>
        <dbReference type="EC" id="3.1.11.6"/>
    </reaction>
</comment>
<accession>A0ABS2NM72</accession>
<keyword evidence="3 5" id="KW-0378">Hydrolase</keyword>
<dbReference type="PANTHER" id="PTHR30008:SF0">
    <property type="entry name" value="EXODEOXYRIBONUCLEASE 7 LARGE SUBUNIT"/>
    <property type="match status" value="1"/>
</dbReference>
<evidence type="ECO:0000313" key="10">
    <source>
        <dbReference type="Proteomes" id="UP001314796"/>
    </source>
</evidence>
<evidence type="ECO:0000313" key="9">
    <source>
        <dbReference type="EMBL" id="MBM7614007.1"/>
    </source>
</evidence>
<comment type="function">
    <text evidence="5">Bidirectionally degrades single-stranded DNA into large acid-insoluble oligonucleotides, which are then degraded further into small acid-soluble oligonucleotides.</text>
</comment>
<protein>
    <recommendedName>
        <fullName evidence="5">Exodeoxyribonuclease 7 large subunit</fullName>
        <ecNumber evidence="5">3.1.11.6</ecNumber>
    </recommendedName>
    <alternativeName>
        <fullName evidence="5">Exodeoxyribonuclease VII large subunit</fullName>
        <shortName evidence="5">Exonuclease VII large subunit</shortName>
    </alternativeName>
</protein>
<dbReference type="RefSeq" id="WP_204400285.1">
    <property type="nucleotide sequence ID" value="NZ_JAFBEE010000002.1"/>
</dbReference>
<dbReference type="InterPro" id="IPR025824">
    <property type="entry name" value="OB-fold_nuc-bd_dom"/>
</dbReference>
<dbReference type="PANTHER" id="PTHR30008">
    <property type="entry name" value="EXODEOXYRIBONUCLEASE 7 LARGE SUBUNIT"/>
    <property type="match status" value="1"/>
</dbReference>
<sequence>MQIKILSVSEVTSYIKRILFNDPILHNIRVKGEISNYKLHSSGHMYFTLKDQQSRINCVMFKTNAEKLKFVLEEGLKVTIKGYISVYERDGQYQLYVNDIEPVGMGSLYLAYQQMKEKLEKEGLFDSVKKKPIPFMPEKIALITSPTGAAIRDMISVIRRRYKRVELVIFPVLVQGESAAESIACAIEMANRIEDFDLIITGRGGGSIEELWAFNEERVARAIFQSNIPIISAVGHETDFTIADFVADLRAPTPSVAAELAVPSLRELKENLVSQHRRLVFTMNTRIKALHSRLDRVKNSYPFKYPLNTVYDHRQVVDGLMEDLVKEIRVLHRNKRIKLHSIGQRLNGLSPLSILKRGYCYAQQQNQKVIRSVDDVKIEDVVNIRLMDGKVQCRVINVLKEENTLEKKEI</sequence>
<dbReference type="CDD" id="cd04489">
    <property type="entry name" value="ExoVII_LU_OBF"/>
    <property type="match status" value="1"/>
</dbReference>
<evidence type="ECO:0000256" key="5">
    <source>
        <dbReference type="HAMAP-Rule" id="MF_00378"/>
    </source>
</evidence>